<sequence length="380" mass="41260">MKFVINRDVFSDAVSFAVKLLPQRPTMPILSGVRIEATAEGVVFSSFDFESSARTAVQADVDSEGVVLVSGRMMSDIAAKLPQREVRVEDDGTKVTIRCGNANFSLAKMPLEEYPTVPTVEGRTGVVEGKAFAEAIGQVAISASREDVTPVITGVQLEAADTTLTLIATDRYRVSVRSVPWDAGDQTDPITSLVPARTLVEVGRTFGGAERIEITMSEAGERQQIAFSTADRTVTSLLIKGNYPPVRRLFPEAVDHHAVVNTADLVDATRRVQLVLDAEAAIRYTFSEGQVQLEAIGSEQAQASEILDAVLEGDDIVLSIKPQLLIDGIQATHSEFVRVSFTHSENTNKPGPMLIRGQTSRDDAEATDFKYLLQPNLLLR</sequence>
<dbReference type="SMART" id="SM00480">
    <property type="entry name" value="POL3Bc"/>
    <property type="match status" value="1"/>
</dbReference>
<dbReference type="PANTHER" id="PTHR30478">
    <property type="entry name" value="DNA POLYMERASE III SUBUNIT BETA"/>
    <property type="match status" value="1"/>
</dbReference>
<keyword evidence="14" id="KW-1185">Reference proteome</keyword>
<evidence type="ECO:0000259" key="10">
    <source>
        <dbReference type="Pfam" id="PF00712"/>
    </source>
</evidence>
<dbReference type="Pfam" id="PF02768">
    <property type="entry name" value="DNA_pol3_beta_3"/>
    <property type="match status" value="1"/>
</dbReference>
<dbReference type="InterPro" id="IPR022635">
    <property type="entry name" value="DNA_polIII_beta_C"/>
</dbReference>
<dbReference type="OrthoDB" id="468978at2"/>
<dbReference type="GO" id="GO:0008408">
    <property type="term" value="F:3'-5' exonuclease activity"/>
    <property type="evidence" value="ECO:0007669"/>
    <property type="project" value="InterPro"/>
</dbReference>
<dbReference type="Pfam" id="PF02767">
    <property type="entry name" value="DNA_pol3_beta_2"/>
    <property type="match status" value="1"/>
</dbReference>
<dbReference type="GO" id="GO:0006271">
    <property type="term" value="P:DNA strand elongation involved in DNA replication"/>
    <property type="evidence" value="ECO:0007669"/>
    <property type="project" value="TreeGrafter"/>
</dbReference>
<dbReference type="EMBL" id="LT629734">
    <property type="protein sequence ID" value="SDS08900.1"/>
    <property type="molecule type" value="Genomic_DNA"/>
</dbReference>
<dbReference type="NCBIfam" id="TIGR00663">
    <property type="entry name" value="dnan"/>
    <property type="match status" value="1"/>
</dbReference>
<evidence type="ECO:0000313" key="13">
    <source>
        <dbReference type="EMBL" id="SDS08900.1"/>
    </source>
</evidence>
<evidence type="ECO:0000256" key="3">
    <source>
        <dbReference type="ARBA" id="ARBA00022490"/>
    </source>
</evidence>
<comment type="function">
    <text evidence="9">Confers DNA tethering and processivity to DNA polymerases and other proteins. Acts as a clamp, forming a ring around DNA (a reaction catalyzed by the clamp-loading complex) which diffuses in an ATP-independent manner freely and bidirectionally along dsDNA. Initially characterized for its ability to contact the catalytic subunit of DNA polymerase III (Pol III), a complex, multichain enzyme responsible for most of the replicative synthesis in bacteria; Pol III exhibits 3'-5' exonuclease proofreading activity. The beta chain is required for initiation of replication as well as for processivity of DNA replication.</text>
</comment>
<comment type="subunit">
    <text evidence="9">Forms a ring-shaped head-to-tail homodimer around DNA.</text>
</comment>
<dbReference type="PIRSF" id="PIRSF000804">
    <property type="entry name" value="DNA_pol_III_b"/>
    <property type="match status" value="1"/>
</dbReference>
<feature type="domain" description="DNA polymerase III beta sliding clamp N-terminal" evidence="10">
    <location>
        <begin position="1"/>
        <end position="118"/>
    </location>
</feature>
<evidence type="ECO:0000256" key="6">
    <source>
        <dbReference type="ARBA" id="ARBA00022705"/>
    </source>
</evidence>
<evidence type="ECO:0000256" key="1">
    <source>
        <dbReference type="ARBA" id="ARBA00004496"/>
    </source>
</evidence>
<dbReference type="STRING" id="684552.SAMN04489719_1516"/>
<keyword evidence="4 9" id="KW-0808">Transferase</keyword>
<evidence type="ECO:0000256" key="8">
    <source>
        <dbReference type="ARBA" id="ARBA00023125"/>
    </source>
</evidence>
<keyword evidence="8" id="KW-0238">DNA-binding</keyword>
<evidence type="ECO:0000256" key="5">
    <source>
        <dbReference type="ARBA" id="ARBA00022695"/>
    </source>
</evidence>
<feature type="domain" description="DNA polymerase III beta sliding clamp central" evidence="11">
    <location>
        <begin position="127"/>
        <end position="244"/>
    </location>
</feature>
<dbReference type="RefSeq" id="WP_092666447.1">
    <property type="nucleotide sequence ID" value="NZ_LT629734.1"/>
</dbReference>
<dbReference type="Pfam" id="PF00712">
    <property type="entry name" value="DNA_pol3_beta"/>
    <property type="match status" value="1"/>
</dbReference>
<dbReference type="AlphaFoldDB" id="A0A1H1PCT4"/>
<keyword evidence="6 9" id="KW-0235">DNA replication</keyword>
<comment type="similarity">
    <text evidence="2 9">Belongs to the beta sliding clamp family.</text>
</comment>
<evidence type="ECO:0000259" key="12">
    <source>
        <dbReference type="Pfam" id="PF02768"/>
    </source>
</evidence>
<evidence type="ECO:0000256" key="2">
    <source>
        <dbReference type="ARBA" id="ARBA00010752"/>
    </source>
</evidence>
<dbReference type="CDD" id="cd00140">
    <property type="entry name" value="beta_clamp"/>
    <property type="match status" value="1"/>
</dbReference>
<reference evidence="14" key="1">
    <citation type="submission" date="2016-10" db="EMBL/GenBank/DDBJ databases">
        <authorList>
            <person name="Varghese N."/>
            <person name="Submissions S."/>
        </authorList>
    </citation>
    <scope>NUCLEOTIDE SEQUENCE [LARGE SCALE GENOMIC DNA]</scope>
    <source>
        <strain evidence="14">DSM 22965</strain>
    </source>
</reference>
<keyword evidence="7 9" id="KW-0239">DNA-directed DNA polymerase</keyword>
<dbReference type="InterPro" id="IPR001001">
    <property type="entry name" value="DNA_polIII_beta"/>
</dbReference>
<keyword evidence="3 9" id="KW-0963">Cytoplasm</keyword>
<keyword evidence="5 9" id="KW-0548">Nucleotidyltransferase</keyword>
<evidence type="ECO:0000313" key="14">
    <source>
        <dbReference type="Proteomes" id="UP000199649"/>
    </source>
</evidence>
<evidence type="ECO:0000256" key="9">
    <source>
        <dbReference type="PIRNR" id="PIRNR000804"/>
    </source>
</evidence>
<evidence type="ECO:0000256" key="7">
    <source>
        <dbReference type="ARBA" id="ARBA00022932"/>
    </source>
</evidence>
<dbReference type="PANTHER" id="PTHR30478:SF0">
    <property type="entry name" value="BETA SLIDING CLAMP"/>
    <property type="match status" value="1"/>
</dbReference>
<dbReference type="InterPro" id="IPR022634">
    <property type="entry name" value="DNA_polIII_beta_N"/>
</dbReference>
<gene>
    <name evidence="13" type="ORF">SAMN04489719_1516</name>
</gene>
<dbReference type="SUPFAM" id="SSF55979">
    <property type="entry name" value="DNA clamp"/>
    <property type="match status" value="3"/>
</dbReference>
<dbReference type="GO" id="GO:0003887">
    <property type="term" value="F:DNA-directed DNA polymerase activity"/>
    <property type="evidence" value="ECO:0007669"/>
    <property type="project" value="UniProtKB-UniRule"/>
</dbReference>
<accession>A0A1H1PCT4</accession>
<protein>
    <recommendedName>
        <fullName evidence="9">Beta sliding clamp</fullName>
    </recommendedName>
</protein>
<feature type="domain" description="DNA polymerase III beta sliding clamp C-terminal" evidence="12">
    <location>
        <begin position="247"/>
        <end position="345"/>
    </location>
</feature>
<name>A0A1H1PCT4_9MICO</name>
<evidence type="ECO:0000256" key="4">
    <source>
        <dbReference type="ARBA" id="ARBA00022679"/>
    </source>
</evidence>
<organism evidence="13 14">
    <name type="scientific">Agrococcus carbonis</name>
    <dbReference type="NCBI Taxonomy" id="684552"/>
    <lineage>
        <taxon>Bacteria</taxon>
        <taxon>Bacillati</taxon>
        <taxon>Actinomycetota</taxon>
        <taxon>Actinomycetes</taxon>
        <taxon>Micrococcales</taxon>
        <taxon>Microbacteriaceae</taxon>
        <taxon>Agrococcus</taxon>
    </lineage>
</organism>
<dbReference type="Proteomes" id="UP000199649">
    <property type="component" value="Chromosome I"/>
</dbReference>
<comment type="subcellular location">
    <subcellularLocation>
        <location evidence="1 9">Cytoplasm</location>
    </subcellularLocation>
</comment>
<proteinExistence type="inferred from homology"/>
<dbReference type="GO" id="GO:0003677">
    <property type="term" value="F:DNA binding"/>
    <property type="evidence" value="ECO:0007669"/>
    <property type="project" value="UniProtKB-UniRule"/>
</dbReference>
<dbReference type="InterPro" id="IPR022637">
    <property type="entry name" value="DNA_polIII_beta_cen"/>
</dbReference>
<evidence type="ECO:0000259" key="11">
    <source>
        <dbReference type="Pfam" id="PF02767"/>
    </source>
</evidence>
<dbReference type="InterPro" id="IPR046938">
    <property type="entry name" value="DNA_clamp_sf"/>
</dbReference>
<dbReference type="GO" id="GO:0005737">
    <property type="term" value="C:cytoplasm"/>
    <property type="evidence" value="ECO:0007669"/>
    <property type="project" value="UniProtKB-SubCell"/>
</dbReference>
<dbReference type="Gene3D" id="3.10.150.10">
    <property type="entry name" value="DNA Polymerase III, subunit A, domain 2"/>
    <property type="match status" value="3"/>
</dbReference>
<dbReference type="GO" id="GO:0009360">
    <property type="term" value="C:DNA polymerase III complex"/>
    <property type="evidence" value="ECO:0007669"/>
    <property type="project" value="InterPro"/>
</dbReference>